<reference evidence="1" key="1">
    <citation type="submission" date="2021-01" db="UniProtKB">
        <authorList>
            <consortium name="EnsemblPlants"/>
        </authorList>
    </citation>
    <scope>IDENTIFICATION</scope>
</reference>
<keyword evidence="2" id="KW-1185">Reference proteome</keyword>
<dbReference type="EnsemblPlants" id="Kaladp0038s0122.1.v1.1">
    <property type="protein sequence ID" value="Kaladp0038s0122.1.v1.1.CDS.1"/>
    <property type="gene ID" value="Kaladp0038s0122.v1.1"/>
</dbReference>
<proteinExistence type="predicted"/>
<organism evidence="1 2">
    <name type="scientific">Kalanchoe fedtschenkoi</name>
    <name type="common">Lavender scallops</name>
    <name type="synonym">South American air plant</name>
    <dbReference type="NCBI Taxonomy" id="63787"/>
    <lineage>
        <taxon>Eukaryota</taxon>
        <taxon>Viridiplantae</taxon>
        <taxon>Streptophyta</taxon>
        <taxon>Embryophyta</taxon>
        <taxon>Tracheophyta</taxon>
        <taxon>Spermatophyta</taxon>
        <taxon>Magnoliopsida</taxon>
        <taxon>eudicotyledons</taxon>
        <taxon>Gunneridae</taxon>
        <taxon>Pentapetalae</taxon>
        <taxon>Saxifragales</taxon>
        <taxon>Crassulaceae</taxon>
        <taxon>Kalanchoe</taxon>
    </lineage>
</organism>
<evidence type="ECO:0000313" key="2">
    <source>
        <dbReference type="Proteomes" id="UP000594263"/>
    </source>
</evidence>
<sequence>MEDQYQSFKLRQKGCEALNLCILIAQQFDINISKIESDSSVLINFLKGDRNPSWSCIDISKQTGMRPGDILSQLIVKEGNMAAVSLVRADVNLYLNILSSELDYDDRTRKVIREDAMGLPRWTQR</sequence>
<protein>
    <submittedName>
        <fullName evidence="1">Uncharacterized protein</fullName>
    </submittedName>
</protein>
<dbReference type="AlphaFoldDB" id="A0A7N0ZV14"/>
<dbReference type="Gramene" id="Kaladp0038s0122.1.v1.1">
    <property type="protein sequence ID" value="Kaladp0038s0122.1.v1.1.CDS.1"/>
    <property type="gene ID" value="Kaladp0038s0122.v1.1"/>
</dbReference>
<accession>A0A7N0ZV14</accession>
<evidence type="ECO:0000313" key="1">
    <source>
        <dbReference type="EnsemblPlants" id="Kaladp0038s0122.1.v1.1.CDS.1"/>
    </source>
</evidence>
<dbReference type="Proteomes" id="UP000594263">
    <property type="component" value="Unplaced"/>
</dbReference>
<name>A0A7N0ZV14_KALFE</name>